<dbReference type="Gene3D" id="1.10.3260.10">
    <property type="entry name" value="DNA ligase, ATP-dependent, N-terminal domain"/>
    <property type="match status" value="1"/>
</dbReference>
<dbReference type="AlphaFoldDB" id="A0ABD5RE80"/>
<name>A0ABD5RE80_9EURY</name>
<dbReference type="InterPro" id="IPR012309">
    <property type="entry name" value="DNA_ligase_ATP-dep_C"/>
</dbReference>
<evidence type="ECO:0000256" key="12">
    <source>
        <dbReference type="ARBA" id="ARBA00023204"/>
    </source>
</evidence>
<dbReference type="InterPro" id="IPR000977">
    <property type="entry name" value="DNA_ligase_ATP-dep"/>
</dbReference>
<keyword evidence="3 14" id="KW-0436">Ligase</keyword>
<dbReference type="Gene3D" id="3.30.470.30">
    <property type="entry name" value="DNA ligase/mRNA capping enzyme"/>
    <property type="match status" value="1"/>
</dbReference>
<evidence type="ECO:0000256" key="1">
    <source>
        <dbReference type="ARBA" id="ARBA00007572"/>
    </source>
</evidence>
<keyword evidence="7 14" id="KW-0547">Nucleotide-binding</keyword>
<dbReference type="EMBL" id="JBHSKX010000002">
    <property type="protein sequence ID" value="MFC5368133.1"/>
    <property type="molecule type" value="Genomic_DNA"/>
</dbReference>
<dbReference type="HAMAP" id="MF_00407">
    <property type="entry name" value="DNA_ligase"/>
    <property type="match status" value="1"/>
</dbReference>
<dbReference type="InterPro" id="IPR036599">
    <property type="entry name" value="DNA_ligase_N_sf"/>
</dbReference>
<keyword evidence="19" id="KW-1185">Reference proteome</keyword>
<dbReference type="InterPro" id="IPR016059">
    <property type="entry name" value="DNA_ligase_ATP-dep_CS"/>
</dbReference>
<evidence type="ECO:0000256" key="16">
    <source>
        <dbReference type="SAM" id="MobiDB-lite"/>
    </source>
</evidence>
<dbReference type="PROSITE" id="PS50160">
    <property type="entry name" value="DNA_LIGASE_A3"/>
    <property type="match status" value="1"/>
</dbReference>
<dbReference type="Pfam" id="PF04679">
    <property type="entry name" value="DNA_ligase_A_C"/>
    <property type="match status" value="1"/>
</dbReference>
<feature type="binding site" evidence="14">
    <location>
        <position position="453"/>
    </location>
    <ligand>
        <name>ATP</name>
        <dbReference type="ChEBI" id="CHEBI:30616"/>
    </ligand>
</feature>
<dbReference type="NCBIfam" id="TIGR00574">
    <property type="entry name" value="dnl1"/>
    <property type="match status" value="1"/>
</dbReference>
<sequence>MQYAGLVAVYDDLAGTDSTNAKRDILAETFADADPDLLDRLVTLVRGRLGPAYDRPDLGVSSSLTLDAILTATGAPESEVREQWRATGDLGDAAAWAVDHGGQQTLFSEPLTVARVHDTLREVATYAGDGSQGRSVDAIAGLLADADTSEARYVVRTALGHLRVGVGEGTIRDAVAHAFLDGSEESIRAVERAYQVTTDFRVVARTAREAGREGLADLDVEIGRPVQSMLAEKAERLDAGLADAAGESGESRCEYKYDGIRVQVHVAGDDVWLFTRRLADVTAQFPDVVRAVREGVTADSVLLDGELVGYTPESIHADPSDRVPVAFQRLSQRVKRESRVAEMAREVPVVAHLFDCLAAGETLLDRPLRDRLTHLAESYESVAPDLDAGRAGLEPVRSEWVPADTGDGDPAAHDGDGEHGDDPAESLYREALDAGHEGLMLKNPDATYEPGRRVGRLLKLKPTMEPLDLVVSRATYSEGRRSELLGRLYLACYDPETDALREVGRVSTGYTDAELQELTDRLEESVVARDGRDVTLDPDLVLEVEYEEIQSSTTYDSGFALRFPRFLGIREDLAPTDADSLDRVQSLYDSQ</sequence>
<evidence type="ECO:0000256" key="3">
    <source>
        <dbReference type="ARBA" id="ARBA00022598"/>
    </source>
</evidence>
<comment type="catalytic activity">
    <reaction evidence="14">
        <text>ATP + (deoxyribonucleotide)n-3'-hydroxyl + 5'-phospho-(deoxyribonucleotide)m = (deoxyribonucleotide)n+m + AMP + diphosphate.</text>
        <dbReference type="EC" id="6.5.1.1"/>
    </reaction>
</comment>
<feature type="binding site" evidence="14">
    <location>
        <position position="306"/>
    </location>
    <ligand>
        <name>ATP</name>
        <dbReference type="ChEBI" id="CHEBI:30616"/>
    </ligand>
</feature>
<dbReference type="Proteomes" id="UP001596201">
    <property type="component" value="Unassembled WGS sequence"/>
</dbReference>
<feature type="binding site" evidence="14">
    <location>
        <position position="459"/>
    </location>
    <ligand>
        <name>ATP</name>
        <dbReference type="ChEBI" id="CHEBI:30616"/>
    </ligand>
</feature>
<evidence type="ECO:0000256" key="11">
    <source>
        <dbReference type="ARBA" id="ARBA00023172"/>
    </source>
</evidence>
<dbReference type="SUPFAM" id="SSF117018">
    <property type="entry name" value="ATP-dependent DNA ligase DNA-binding domain"/>
    <property type="match status" value="1"/>
</dbReference>
<dbReference type="GO" id="GO:0006281">
    <property type="term" value="P:DNA repair"/>
    <property type="evidence" value="ECO:0007669"/>
    <property type="project" value="UniProtKB-UniRule"/>
</dbReference>
<dbReference type="GO" id="GO:0003910">
    <property type="term" value="F:DNA ligase (ATP) activity"/>
    <property type="evidence" value="ECO:0007669"/>
    <property type="project" value="UniProtKB-UniRule"/>
</dbReference>
<dbReference type="InterPro" id="IPR022865">
    <property type="entry name" value="DNA_ligae_ATP-dep_bac/arc"/>
</dbReference>
<keyword evidence="8 14" id="KW-0227">DNA damage</keyword>
<feature type="binding site" evidence="14">
    <location>
        <position position="261"/>
    </location>
    <ligand>
        <name>ATP</name>
        <dbReference type="ChEBI" id="CHEBI:30616"/>
    </ligand>
</feature>
<evidence type="ECO:0000256" key="2">
    <source>
        <dbReference type="ARBA" id="ARBA00013308"/>
    </source>
</evidence>
<dbReference type="Gene3D" id="2.40.50.140">
    <property type="entry name" value="Nucleic acid-binding proteins"/>
    <property type="match status" value="1"/>
</dbReference>
<evidence type="ECO:0000256" key="9">
    <source>
        <dbReference type="ARBA" id="ARBA00022840"/>
    </source>
</evidence>
<dbReference type="Pfam" id="PF04675">
    <property type="entry name" value="DNA_ligase_A_N"/>
    <property type="match status" value="1"/>
</dbReference>
<keyword evidence="5 14" id="KW-0235">DNA replication</keyword>
<feature type="active site" description="N6-AMP-lysine intermediate" evidence="14">
    <location>
        <position position="256"/>
    </location>
</feature>
<evidence type="ECO:0000256" key="15">
    <source>
        <dbReference type="RuleBase" id="RU004196"/>
    </source>
</evidence>
<gene>
    <name evidence="14" type="primary">lig</name>
    <name evidence="18" type="ORF">ACFPJ5_14450</name>
</gene>
<dbReference type="PROSITE" id="PS00697">
    <property type="entry name" value="DNA_LIGASE_A1"/>
    <property type="match status" value="1"/>
</dbReference>
<keyword evidence="11 14" id="KW-0233">DNA recombination</keyword>
<evidence type="ECO:0000313" key="18">
    <source>
        <dbReference type="EMBL" id="MFC5368133.1"/>
    </source>
</evidence>
<protein>
    <recommendedName>
        <fullName evidence="2 14">DNA ligase</fullName>
        <ecNumber evidence="14">6.5.1.1</ecNumber>
    </recommendedName>
    <alternativeName>
        <fullName evidence="14">Polydeoxyribonucleotide synthase [ATP]</fullName>
    </alternativeName>
</protein>
<dbReference type="Pfam" id="PF01068">
    <property type="entry name" value="DNA_ligase_A_M"/>
    <property type="match status" value="1"/>
</dbReference>
<accession>A0ABD5RE80</accession>
<dbReference type="SUPFAM" id="SSF50249">
    <property type="entry name" value="Nucleic acid-binding proteins"/>
    <property type="match status" value="1"/>
</dbReference>
<comment type="function">
    <text evidence="14">DNA ligase that seals nicks in double-stranded DNA during DNA replication, DNA recombination and DNA repair.</text>
</comment>
<dbReference type="PROSITE" id="PS00333">
    <property type="entry name" value="DNA_LIGASE_A2"/>
    <property type="match status" value="1"/>
</dbReference>
<organism evidence="18 19">
    <name type="scientific">Salinirubrum litoreum</name>
    <dbReference type="NCBI Taxonomy" id="1126234"/>
    <lineage>
        <taxon>Archaea</taxon>
        <taxon>Methanobacteriati</taxon>
        <taxon>Methanobacteriota</taxon>
        <taxon>Stenosarchaea group</taxon>
        <taxon>Halobacteria</taxon>
        <taxon>Halobacteriales</taxon>
        <taxon>Haloferacaceae</taxon>
        <taxon>Salinirubrum</taxon>
    </lineage>
</organism>
<dbReference type="GO" id="GO:0006260">
    <property type="term" value="P:DNA replication"/>
    <property type="evidence" value="ECO:0007669"/>
    <property type="project" value="UniProtKB-UniRule"/>
</dbReference>
<dbReference type="GO" id="GO:0006310">
    <property type="term" value="P:DNA recombination"/>
    <property type="evidence" value="ECO:0007669"/>
    <property type="project" value="UniProtKB-UniRule"/>
</dbReference>
<dbReference type="PANTHER" id="PTHR45674:SF7">
    <property type="entry name" value="DNA LIGASE"/>
    <property type="match status" value="1"/>
</dbReference>
<dbReference type="FunFam" id="1.10.3260.10:FF:000007">
    <property type="entry name" value="DNA ligase"/>
    <property type="match status" value="1"/>
</dbReference>
<evidence type="ECO:0000256" key="4">
    <source>
        <dbReference type="ARBA" id="ARBA00022618"/>
    </source>
</evidence>
<comment type="cofactor">
    <cofactor evidence="14">
        <name>Mg(2+)</name>
        <dbReference type="ChEBI" id="CHEBI:18420"/>
    </cofactor>
</comment>
<keyword evidence="4 14" id="KW-0132">Cell division</keyword>
<keyword evidence="9 14" id="KW-0067">ATP-binding</keyword>
<dbReference type="InterPro" id="IPR012340">
    <property type="entry name" value="NA-bd_OB-fold"/>
</dbReference>
<dbReference type="InterPro" id="IPR050191">
    <property type="entry name" value="ATP-dep_DNA_ligase"/>
</dbReference>
<feature type="domain" description="ATP-dependent DNA ligase family profile" evidence="17">
    <location>
        <begin position="342"/>
        <end position="494"/>
    </location>
</feature>
<feature type="region of interest" description="Disordered" evidence="16">
    <location>
        <begin position="400"/>
        <end position="424"/>
    </location>
</feature>
<evidence type="ECO:0000256" key="8">
    <source>
        <dbReference type="ARBA" id="ARBA00022763"/>
    </source>
</evidence>
<dbReference type="InterPro" id="IPR012308">
    <property type="entry name" value="DNA_ligase_ATP-dep_N"/>
</dbReference>
<dbReference type="RefSeq" id="WP_227230366.1">
    <property type="nucleotide sequence ID" value="NZ_JAJCVJ010000002.1"/>
</dbReference>
<dbReference type="SUPFAM" id="SSF56091">
    <property type="entry name" value="DNA ligase/mRNA capping enzyme, catalytic domain"/>
    <property type="match status" value="1"/>
</dbReference>
<feature type="compositionally biased region" description="Basic and acidic residues" evidence="16">
    <location>
        <begin position="410"/>
        <end position="424"/>
    </location>
</feature>
<dbReference type="PANTHER" id="PTHR45674">
    <property type="entry name" value="DNA LIGASE 1/3 FAMILY MEMBER"/>
    <property type="match status" value="1"/>
</dbReference>
<comment type="caution">
    <text evidence="18">The sequence shown here is derived from an EMBL/GenBank/DDBJ whole genome shotgun (WGS) entry which is preliminary data.</text>
</comment>
<dbReference type="InterPro" id="IPR012310">
    <property type="entry name" value="DNA_ligase_ATP-dep_cent"/>
</dbReference>
<dbReference type="GO" id="GO:0051301">
    <property type="term" value="P:cell division"/>
    <property type="evidence" value="ECO:0007669"/>
    <property type="project" value="UniProtKB-KW"/>
</dbReference>
<feature type="binding site" evidence="14">
    <location>
        <position position="254"/>
    </location>
    <ligand>
        <name>ATP</name>
        <dbReference type="ChEBI" id="CHEBI:30616"/>
    </ligand>
</feature>
<keyword evidence="13 14" id="KW-0131">Cell cycle</keyword>
<evidence type="ECO:0000256" key="10">
    <source>
        <dbReference type="ARBA" id="ARBA00022842"/>
    </source>
</evidence>
<evidence type="ECO:0000259" key="17">
    <source>
        <dbReference type="PROSITE" id="PS50160"/>
    </source>
</evidence>
<proteinExistence type="inferred from homology"/>
<feature type="binding site" evidence="14">
    <location>
        <position position="354"/>
    </location>
    <ligand>
        <name>ATP</name>
        <dbReference type="ChEBI" id="CHEBI:30616"/>
    </ligand>
</feature>
<keyword evidence="10 14" id="KW-0460">Magnesium</keyword>
<dbReference type="GO" id="GO:0005524">
    <property type="term" value="F:ATP binding"/>
    <property type="evidence" value="ECO:0007669"/>
    <property type="project" value="UniProtKB-UniRule"/>
</dbReference>
<keyword evidence="6 14" id="KW-0479">Metal-binding</keyword>
<evidence type="ECO:0000256" key="5">
    <source>
        <dbReference type="ARBA" id="ARBA00022705"/>
    </source>
</evidence>
<evidence type="ECO:0000256" key="13">
    <source>
        <dbReference type="ARBA" id="ARBA00023306"/>
    </source>
</evidence>
<evidence type="ECO:0000256" key="7">
    <source>
        <dbReference type="ARBA" id="ARBA00022741"/>
    </source>
</evidence>
<feature type="binding site" evidence="14">
    <location>
        <position position="276"/>
    </location>
    <ligand>
        <name>ATP</name>
        <dbReference type="ChEBI" id="CHEBI:30616"/>
    </ligand>
</feature>
<reference evidence="18 19" key="1">
    <citation type="journal article" date="2019" name="Int. J. Syst. Evol. Microbiol.">
        <title>The Global Catalogue of Microorganisms (GCM) 10K type strain sequencing project: providing services to taxonomists for standard genome sequencing and annotation.</title>
        <authorList>
            <consortium name="The Broad Institute Genomics Platform"/>
            <consortium name="The Broad Institute Genome Sequencing Center for Infectious Disease"/>
            <person name="Wu L."/>
            <person name="Ma J."/>
        </authorList>
    </citation>
    <scope>NUCLEOTIDE SEQUENCE [LARGE SCALE GENOMIC DNA]</scope>
    <source>
        <strain evidence="18 19">CGMCC 1.12237</strain>
    </source>
</reference>
<evidence type="ECO:0000313" key="19">
    <source>
        <dbReference type="Proteomes" id="UP001596201"/>
    </source>
</evidence>
<keyword evidence="12 14" id="KW-0234">DNA repair</keyword>
<dbReference type="GO" id="GO:0046872">
    <property type="term" value="F:metal ion binding"/>
    <property type="evidence" value="ECO:0007669"/>
    <property type="project" value="UniProtKB-KW"/>
</dbReference>
<comment type="similarity">
    <text evidence="1 14 15">Belongs to the ATP-dependent DNA ligase family.</text>
</comment>
<evidence type="ECO:0000256" key="14">
    <source>
        <dbReference type="HAMAP-Rule" id="MF_00407"/>
    </source>
</evidence>
<dbReference type="EC" id="6.5.1.1" evidence="14"/>
<evidence type="ECO:0000256" key="6">
    <source>
        <dbReference type="ARBA" id="ARBA00022723"/>
    </source>
</evidence>